<organism evidence="3 4">
    <name type="scientific">Pseudoglutamicibacter cumminsii</name>
    <dbReference type="NCBI Taxonomy" id="156979"/>
    <lineage>
        <taxon>Bacteria</taxon>
        <taxon>Bacillati</taxon>
        <taxon>Actinomycetota</taxon>
        <taxon>Actinomycetes</taxon>
        <taxon>Micrococcales</taxon>
        <taxon>Micrococcaceae</taxon>
        <taxon>Pseudoglutamicibacter</taxon>
    </lineage>
</organism>
<dbReference type="PANTHER" id="PTHR35788">
    <property type="entry name" value="EXPORTED PROTEIN-RELATED"/>
    <property type="match status" value="1"/>
</dbReference>
<feature type="region of interest" description="Disordered" evidence="1">
    <location>
        <begin position="179"/>
        <end position="198"/>
    </location>
</feature>
<evidence type="ECO:0000313" key="3">
    <source>
        <dbReference type="EMBL" id="PWI28640.1"/>
    </source>
</evidence>
<keyword evidence="4" id="KW-1185">Reference proteome</keyword>
<evidence type="ECO:0000256" key="2">
    <source>
        <dbReference type="SAM" id="Phobius"/>
    </source>
</evidence>
<evidence type="ECO:0008006" key="5">
    <source>
        <dbReference type="Google" id="ProtNLM"/>
    </source>
</evidence>
<keyword evidence="2" id="KW-1133">Transmembrane helix</keyword>
<feature type="compositionally biased region" description="Basic residues" evidence="1">
    <location>
        <begin position="23"/>
        <end position="34"/>
    </location>
</feature>
<keyword evidence="2" id="KW-0472">Membrane</keyword>
<dbReference type="Proteomes" id="UP000245514">
    <property type="component" value="Unassembled WGS sequence"/>
</dbReference>
<dbReference type="Pfam" id="PF04294">
    <property type="entry name" value="VanW"/>
    <property type="match status" value="1"/>
</dbReference>
<evidence type="ECO:0000313" key="4">
    <source>
        <dbReference type="Proteomes" id="UP000245514"/>
    </source>
</evidence>
<feature type="region of interest" description="Disordered" evidence="1">
    <location>
        <begin position="1"/>
        <end position="34"/>
    </location>
</feature>
<evidence type="ECO:0000256" key="1">
    <source>
        <dbReference type="SAM" id="MobiDB-lite"/>
    </source>
</evidence>
<protein>
    <recommendedName>
        <fullName evidence="5">Peptidoglycan binding domain-containing protein</fullName>
    </recommendedName>
</protein>
<proteinExistence type="predicted"/>
<name>A0ABX5LAP8_9MICC</name>
<accession>A0ABX5LAP8</accession>
<dbReference type="PANTHER" id="PTHR35788:SF1">
    <property type="entry name" value="EXPORTED PROTEIN"/>
    <property type="match status" value="1"/>
</dbReference>
<dbReference type="EMBL" id="QFWG01000001">
    <property type="protein sequence ID" value="PWI28640.1"/>
    <property type="molecule type" value="Genomic_DNA"/>
</dbReference>
<sequence>MDAQLGPDETAAQEQSSPQPANRRARKKRAEKRKRGGLIATSITGGVLLLAGAAYVGSAWYTSDKLPANLTVSGIDISGLSTDEAAVKIDKELGSKLNEDLTLTAGNATTKVTPAKAGIGIDTKATLEELSGWSWNPKTIIERLSGSQEVSIKQTIDEKPLKKKATEVAEALTTDPVEGKVNLTENGPEFTEPENGHKVSEELARTSITKNAFAAKRSVSVDAKVVDPQVSTDKWNEFIDTTVEPYLSGPVTVKAGDETAELSVKDLSKATVVEVKDSTPQLKTDDDALKSAVESSNSKLHSTAQNASLKLVGSGANAKAEIVPSKTGKGLDAKELGEKVREAAKSTSDRTATVTLTTQEPTVTTADAKKWKVTKVAEFATPYPYDPTRTKNLVAGSKRINGSVIEPGESFDLAQKFGPVTEANGYYSSGVVVNSVSTKAVGGGLSQIATMAYNAGYLAGMDIEAWRPHNRWFDRYPAGRESTYWEGSINVKWKNNTKAPVVVAIWLADNKVHTAVYGHKTWDVKTSTSDFYNYTDGPTITSNDPHCIPESGGKKGFTVDVSRTRTNVETGEVLKDSQTTRYDGWPKVTCKG</sequence>
<keyword evidence="2" id="KW-0812">Transmembrane</keyword>
<dbReference type="InterPro" id="IPR007391">
    <property type="entry name" value="Vancomycin_resist_VanW"/>
</dbReference>
<reference evidence="3 4" key="1">
    <citation type="submission" date="2018-05" db="EMBL/GenBank/DDBJ databases">
        <title>Draft Genome Sequence of Arthrobacter cumminsii IME1328, Isolated from a Patient Who Suffered from Foot Ulcers in China.</title>
        <authorList>
            <person name="Li M."/>
            <person name="Jiang Z."/>
            <person name="Sun Q."/>
            <person name="Tong Y."/>
        </authorList>
    </citation>
    <scope>NUCLEOTIDE SEQUENCE [LARGE SCALE GENOMIC DNA]</scope>
    <source>
        <strain evidence="3 4">IME1328</strain>
    </source>
</reference>
<dbReference type="InterPro" id="IPR052913">
    <property type="entry name" value="Glycopeptide_resist_protein"/>
</dbReference>
<comment type="caution">
    <text evidence="3">The sequence shown here is derived from an EMBL/GenBank/DDBJ whole genome shotgun (WGS) entry which is preliminary data.</text>
</comment>
<gene>
    <name evidence="3" type="ORF">CAY35_00825</name>
</gene>
<feature type="transmembrane region" description="Helical" evidence="2">
    <location>
        <begin position="36"/>
        <end position="61"/>
    </location>
</feature>
<dbReference type="RefSeq" id="WP_109302914.1">
    <property type="nucleotide sequence ID" value="NZ_QFWG01000001.1"/>
</dbReference>